<gene>
    <name evidence="5" type="ORF">MSG_02479</name>
</gene>
<dbReference type="InterPro" id="IPR007269">
    <property type="entry name" value="ICMT_MeTrfase"/>
</dbReference>
<keyword evidence="4" id="KW-0472">Membrane</keyword>
<evidence type="ECO:0000313" key="6">
    <source>
        <dbReference type="Proteomes" id="UP000217736"/>
    </source>
</evidence>
<dbReference type="GO" id="GO:0004671">
    <property type="term" value="F:protein C-terminal S-isoprenylcysteine carboxyl O-methyltransferase activity"/>
    <property type="evidence" value="ECO:0007669"/>
    <property type="project" value="InterPro"/>
</dbReference>
<evidence type="ECO:0000256" key="3">
    <source>
        <dbReference type="ARBA" id="ARBA00022989"/>
    </source>
</evidence>
<comment type="subcellular location">
    <subcellularLocation>
        <location evidence="1">Membrane</location>
        <topology evidence="1">Multi-pass membrane protein</topology>
    </subcellularLocation>
</comment>
<organism evidence="5 6">
    <name type="scientific">Mycobacterium shigaense</name>
    <dbReference type="NCBI Taxonomy" id="722731"/>
    <lineage>
        <taxon>Bacteria</taxon>
        <taxon>Bacillati</taxon>
        <taxon>Actinomycetota</taxon>
        <taxon>Actinomycetes</taxon>
        <taxon>Mycobacteriales</taxon>
        <taxon>Mycobacteriaceae</taxon>
        <taxon>Mycobacterium</taxon>
        <taxon>Mycobacterium simiae complex</taxon>
    </lineage>
</organism>
<dbReference type="GO" id="GO:0016020">
    <property type="term" value="C:membrane"/>
    <property type="evidence" value="ECO:0007669"/>
    <property type="project" value="UniProtKB-SubCell"/>
</dbReference>
<keyword evidence="2" id="KW-0812">Transmembrane</keyword>
<evidence type="ECO:0000256" key="2">
    <source>
        <dbReference type="ARBA" id="ARBA00022692"/>
    </source>
</evidence>
<dbReference type="Gene3D" id="1.20.120.1630">
    <property type="match status" value="1"/>
</dbReference>
<keyword evidence="6" id="KW-1185">Reference proteome</keyword>
<dbReference type="Proteomes" id="UP000217736">
    <property type="component" value="Chromosome"/>
</dbReference>
<keyword evidence="3" id="KW-1133">Transmembrane helix</keyword>
<evidence type="ECO:0000256" key="4">
    <source>
        <dbReference type="ARBA" id="ARBA00023136"/>
    </source>
</evidence>
<dbReference type="Pfam" id="PF04140">
    <property type="entry name" value="ICMT"/>
    <property type="match status" value="1"/>
</dbReference>
<evidence type="ECO:0000256" key="1">
    <source>
        <dbReference type="ARBA" id="ARBA00004141"/>
    </source>
</evidence>
<accession>A0A1Z4EI23</accession>
<reference evidence="6" key="1">
    <citation type="submission" date="2017-06" db="EMBL/GenBank/DDBJ databases">
        <title>Complete Genome Sequence of Mycobacterium shigaense.</title>
        <authorList>
            <person name="Fukano H."/>
            <person name="Yoshida M."/>
            <person name="Kazumi Y."/>
            <person name="Ogura Y."/>
            <person name="Mitarai S."/>
            <person name="Hayashi T."/>
            <person name="Hoshino Y."/>
        </authorList>
    </citation>
    <scope>NUCLEOTIDE SEQUENCE [LARGE SCALE GENOMIC DNA]</scope>
    <source>
        <strain evidence="6">UN-152</strain>
    </source>
</reference>
<sequence>MYYYLFILAIGAERLVELAVAQRNAAWSFAHGGKEFGRDHYPAMVTMHALLLVSCVVEVWSLHRPFLPWLGWPMVVLVALSTVVRWSCVAVLGRHWNPRLIVIPGAELVRRGPYRWLHHPNYTAVAVEVAALPLVHSAWLTAIAFGIANALVLNVRIRAENAALGYA</sequence>
<name>A0A1Z4EI23_9MYCO</name>
<proteinExistence type="predicted"/>
<dbReference type="OrthoDB" id="7203053at2"/>
<dbReference type="EMBL" id="AP018164">
    <property type="protein sequence ID" value="BAX92623.1"/>
    <property type="molecule type" value="Genomic_DNA"/>
</dbReference>
<protein>
    <submittedName>
        <fullName evidence="5">Uncharacterized protein</fullName>
    </submittedName>
</protein>
<dbReference type="AlphaFoldDB" id="A0A1Z4EI23"/>
<dbReference type="KEGG" id="mshg:MSG_02479"/>
<dbReference type="RefSeq" id="WP_096444412.1">
    <property type="nucleotide sequence ID" value="NZ_AP018164.1"/>
</dbReference>
<evidence type="ECO:0000313" key="5">
    <source>
        <dbReference type="EMBL" id="BAX92623.1"/>
    </source>
</evidence>